<protein>
    <submittedName>
        <fullName evidence="2">Uncharacterized protein</fullName>
    </submittedName>
</protein>
<dbReference type="InterPro" id="IPR046031">
    <property type="entry name" value="DUF5989"/>
</dbReference>
<accession>A0A0F9V352</accession>
<organism evidence="2">
    <name type="scientific">marine sediment metagenome</name>
    <dbReference type="NCBI Taxonomy" id="412755"/>
    <lineage>
        <taxon>unclassified sequences</taxon>
        <taxon>metagenomes</taxon>
        <taxon>ecological metagenomes</taxon>
    </lineage>
</organism>
<evidence type="ECO:0000313" key="2">
    <source>
        <dbReference type="EMBL" id="KKN67936.1"/>
    </source>
</evidence>
<proteinExistence type="predicted"/>
<feature type="transmembrane region" description="Helical" evidence="1">
    <location>
        <begin position="21"/>
        <end position="52"/>
    </location>
</feature>
<evidence type="ECO:0000256" key="1">
    <source>
        <dbReference type="SAM" id="Phobius"/>
    </source>
</evidence>
<sequence>MAKRRGIIGEFFLFIKEHKSYWLVPLIVIFLIFAALIVLTNIGGGAISWLMYTTW</sequence>
<keyword evidence="1" id="KW-0812">Transmembrane</keyword>
<keyword evidence="1" id="KW-1133">Transmembrane helix</keyword>
<name>A0A0F9V352_9ZZZZ</name>
<comment type="caution">
    <text evidence="2">The sequence shown here is derived from an EMBL/GenBank/DDBJ whole genome shotgun (WGS) entry which is preliminary data.</text>
</comment>
<keyword evidence="1" id="KW-0472">Membrane</keyword>
<dbReference type="Pfam" id="PF19451">
    <property type="entry name" value="DUF5989"/>
    <property type="match status" value="1"/>
</dbReference>
<reference evidence="2" key="1">
    <citation type="journal article" date="2015" name="Nature">
        <title>Complex archaea that bridge the gap between prokaryotes and eukaryotes.</title>
        <authorList>
            <person name="Spang A."/>
            <person name="Saw J.H."/>
            <person name="Jorgensen S.L."/>
            <person name="Zaremba-Niedzwiedzka K."/>
            <person name="Martijn J."/>
            <person name="Lind A.E."/>
            <person name="van Eijk R."/>
            <person name="Schleper C."/>
            <person name="Guy L."/>
            <person name="Ettema T.J."/>
        </authorList>
    </citation>
    <scope>NUCLEOTIDE SEQUENCE</scope>
</reference>
<gene>
    <name evidence="2" type="ORF">LCGC14_0456360</name>
</gene>
<dbReference type="AlphaFoldDB" id="A0A0F9V352"/>
<dbReference type="EMBL" id="LAZR01000462">
    <property type="protein sequence ID" value="KKN67936.1"/>
    <property type="molecule type" value="Genomic_DNA"/>
</dbReference>